<feature type="compositionally biased region" description="Polar residues" evidence="4">
    <location>
        <begin position="898"/>
        <end position="925"/>
    </location>
</feature>
<organism evidence="6 7">
    <name type="scientific">Tritrichomonas musculus</name>
    <dbReference type="NCBI Taxonomy" id="1915356"/>
    <lineage>
        <taxon>Eukaryota</taxon>
        <taxon>Metamonada</taxon>
        <taxon>Parabasalia</taxon>
        <taxon>Tritrichomonadida</taxon>
        <taxon>Tritrichomonadidae</taxon>
        <taxon>Tritrichomonas</taxon>
    </lineage>
</organism>
<sequence length="1046" mass="116260">MYANSARREYIGRTQTNSYNTTKSTYSSDSSSYITPNLTTIKEFNHISHIGNPDKKKSTFATPFQSPYWPDNLWNDEAATLVYSYKNPEKCLGPPAHKSDQTIRFNSRFESGNLLYAYKLNPSSYHCILDNDHSSEEQCQWFYFQMSNIQIIPNSNRKMTFYISGFNKNSSILSRGSKIFMYSEKLARDKSISWVRVGTNYSIGTSFKQNSSTSTDHRGNRRKRARNKILKPKNYTLQFQIIFPYDDDVVYFCYGIPYTYTDLNTHITQWVHSFPSIITSTTLCKTLKGKNCPILTITAQHSPSKIPKKCVFVTSRNHPGEANASIILDGFIEFLFSKQPSAEYLLNHFIFKIIPMVNIDGVIDGYHHIGLDGENLNHVWGNPDSRKHPVIYHIKSLMNDVNKGAGIAAFIDFHGTSSEHGTFLYGCPFNDNDKNISFTSINKENLFPKILSSLCDSFSIEKCQNPLPRRINDPPRSVVRKTFGVINSFSIKSSFGGITDGIWENSLYNEISWKDIGAKVAESLYHLFCEKPSYLVKSIENSPSFSNSNSPKAKFNSSFDYSDSFHSLNNSNSDLLNEKKRKAEEDEKATVVAIDTGDGIKIISGSSGMNAALYSSPKATPSNYNSSSNYSPRYSPKSNSNSNSNSSVYSRPSSRLDSDSNSNPRFKFSTANSSRNRSPSPKSPQSSNRASSPASSNRSSSPKSNWNPNSDQKSNSNVRSNMNSDSSTKPNSFVRTNLNSNSEFDSSSKPIITSKYGESRSNWNSSSDSKQNSISRTNSNTRTNLSSSLSESKSNSGWSSRYNSSSSARPNITSNTNNLVSKPNTSVKNNISTKPNLYLSSESDSRTSLTSKYSSSQNRSNNYSDSRQSLTTRPTTTNPRTNSSLKSNSSSDAKQSLTSKYSSNARTSSLNSTPPKTTSSNQKPTSAPAKTANSSPRTNYGFNFESNSSSSFSARPTSSLKTSNYSYSKPANNHDSSDVSSRSNLPLDSSYSNITATEVTSSYSSLLSNSSIALTPNSSFKSRNSSSKKRVTFQIDVYQKGKPRPK</sequence>
<feature type="compositionally biased region" description="Low complexity" evidence="4">
    <location>
        <begin position="759"/>
        <end position="807"/>
    </location>
</feature>
<keyword evidence="7" id="KW-1185">Reference proteome</keyword>
<feature type="compositionally biased region" description="Polar residues" evidence="4">
    <location>
        <begin position="711"/>
        <end position="751"/>
    </location>
</feature>
<dbReference type="PANTHER" id="PTHR12756">
    <property type="entry name" value="CYTOSOLIC CARBOXYPEPTIDASE"/>
    <property type="match status" value="1"/>
</dbReference>
<dbReference type="Gene3D" id="2.60.40.3120">
    <property type="match status" value="1"/>
</dbReference>
<dbReference type="Gene3D" id="3.40.630.10">
    <property type="entry name" value="Zn peptidases"/>
    <property type="match status" value="1"/>
</dbReference>
<comment type="caution">
    <text evidence="6">The sequence shown here is derived from an EMBL/GenBank/DDBJ whole genome shotgun (WGS) entry which is preliminary data.</text>
</comment>
<reference evidence="6 7" key="1">
    <citation type="submission" date="2024-04" db="EMBL/GenBank/DDBJ databases">
        <title>Tritrichomonas musculus Genome.</title>
        <authorList>
            <person name="Alves-Ferreira E."/>
            <person name="Grigg M."/>
            <person name="Lorenzi H."/>
            <person name="Galac M."/>
        </authorList>
    </citation>
    <scope>NUCLEOTIDE SEQUENCE [LARGE SCALE GENOMIC DNA]</scope>
    <source>
        <strain evidence="6 7">EAF2021</strain>
    </source>
</reference>
<comment type="cofactor">
    <cofactor evidence="1">
        <name>Zn(2+)</name>
        <dbReference type="ChEBI" id="CHEBI:29105"/>
    </cofactor>
</comment>
<dbReference type="InterPro" id="IPR050821">
    <property type="entry name" value="Cytosolic_carboxypeptidase"/>
</dbReference>
<dbReference type="PROSITE" id="PS52035">
    <property type="entry name" value="PEPTIDASE_M14"/>
    <property type="match status" value="1"/>
</dbReference>
<feature type="compositionally biased region" description="Polar residues" evidence="4">
    <location>
        <begin position="808"/>
        <end position="835"/>
    </location>
</feature>
<dbReference type="PANTHER" id="PTHR12756:SF11">
    <property type="entry name" value="CYTOSOLIC CARBOXYPEPTIDASE 1"/>
    <property type="match status" value="1"/>
</dbReference>
<feature type="compositionally biased region" description="Polar residues" evidence="4">
    <location>
        <begin position="931"/>
        <end position="945"/>
    </location>
</feature>
<feature type="compositionally biased region" description="Low complexity" evidence="4">
    <location>
        <begin position="839"/>
        <end position="897"/>
    </location>
</feature>
<dbReference type="EMBL" id="JAPFFF010000004">
    <property type="protein sequence ID" value="KAK8892202.1"/>
    <property type="molecule type" value="Genomic_DNA"/>
</dbReference>
<feature type="region of interest" description="Disordered" evidence="4">
    <location>
        <begin position="1014"/>
        <end position="1046"/>
    </location>
</feature>
<evidence type="ECO:0000313" key="6">
    <source>
        <dbReference type="EMBL" id="KAK8892202.1"/>
    </source>
</evidence>
<name>A0ABR2KP50_9EUKA</name>
<protein>
    <recommendedName>
        <fullName evidence="5">Peptidase M14 domain-containing protein</fullName>
    </recommendedName>
</protein>
<evidence type="ECO:0000256" key="2">
    <source>
        <dbReference type="ARBA" id="ARBA00005988"/>
    </source>
</evidence>
<feature type="compositionally biased region" description="Low complexity" evidence="4">
    <location>
        <begin position="1014"/>
        <end position="1025"/>
    </location>
</feature>
<proteinExistence type="inferred from homology"/>
<dbReference type="InterPro" id="IPR000834">
    <property type="entry name" value="Peptidase_M14"/>
</dbReference>
<dbReference type="Proteomes" id="UP001470230">
    <property type="component" value="Unassembled WGS sequence"/>
</dbReference>
<feature type="region of interest" description="Disordered" evidence="4">
    <location>
        <begin position="617"/>
        <end position="986"/>
    </location>
</feature>
<comment type="similarity">
    <text evidence="2 3">Belongs to the peptidase M14 family.</text>
</comment>
<evidence type="ECO:0000259" key="5">
    <source>
        <dbReference type="PROSITE" id="PS52035"/>
    </source>
</evidence>
<feature type="compositionally biased region" description="Low complexity" evidence="4">
    <location>
        <begin position="621"/>
        <end position="655"/>
    </location>
</feature>
<evidence type="ECO:0000256" key="4">
    <source>
        <dbReference type="SAM" id="MobiDB-lite"/>
    </source>
</evidence>
<evidence type="ECO:0000256" key="1">
    <source>
        <dbReference type="ARBA" id="ARBA00001947"/>
    </source>
</evidence>
<accession>A0ABR2KP50</accession>
<feature type="compositionally biased region" description="Low complexity" evidence="4">
    <location>
        <begin position="672"/>
        <end position="710"/>
    </location>
</feature>
<dbReference type="SUPFAM" id="SSF53187">
    <property type="entry name" value="Zn-dependent exopeptidases"/>
    <property type="match status" value="1"/>
</dbReference>
<feature type="domain" description="Peptidase M14" evidence="5">
    <location>
        <begin position="256"/>
        <end position="527"/>
    </location>
</feature>
<feature type="compositionally biased region" description="Low complexity" evidence="4">
    <location>
        <begin position="946"/>
        <end position="959"/>
    </location>
</feature>
<comment type="caution">
    <text evidence="3">Lacks conserved residue(s) required for the propagation of feature annotation.</text>
</comment>
<feature type="compositionally biased region" description="Polar residues" evidence="4">
    <location>
        <begin position="960"/>
        <end position="986"/>
    </location>
</feature>
<dbReference type="Pfam" id="PF00246">
    <property type="entry name" value="Peptidase_M14"/>
    <property type="match status" value="1"/>
</dbReference>
<gene>
    <name evidence="6" type="ORF">M9Y10_029425</name>
</gene>
<evidence type="ECO:0000313" key="7">
    <source>
        <dbReference type="Proteomes" id="UP001470230"/>
    </source>
</evidence>
<evidence type="ECO:0000256" key="3">
    <source>
        <dbReference type="PROSITE-ProRule" id="PRU01379"/>
    </source>
</evidence>